<evidence type="ECO:0000313" key="3">
    <source>
        <dbReference type="Proteomes" id="UP000593576"/>
    </source>
</evidence>
<reference evidence="2 3" key="1">
    <citation type="journal article" date="2019" name="Genome Biol. Evol.">
        <title>Insights into the evolution of the New World diploid cottons (Gossypium, subgenus Houzingenia) based on genome sequencing.</title>
        <authorList>
            <person name="Grover C.E."/>
            <person name="Arick M.A. 2nd"/>
            <person name="Thrash A."/>
            <person name="Conover J.L."/>
            <person name="Sanders W.S."/>
            <person name="Peterson D.G."/>
            <person name="Frelichowski J.E."/>
            <person name="Scheffler J.A."/>
            <person name="Scheffler B.E."/>
            <person name="Wendel J.F."/>
        </authorList>
    </citation>
    <scope>NUCLEOTIDE SEQUENCE [LARGE SCALE GENOMIC DNA]</scope>
    <source>
        <strain evidence="2">1</strain>
        <tissue evidence="2">Leaf</tissue>
    </source>
</reference>
<feature type="non-terminal residue" evidence="2">
    <location>
        <position position="93"/>
    </location>
</feature>
<name>A0A7J9LAY0_GOSSC</name>
<proteinExistence type="predicted"/>
<keyword evidence="3" id="KW-1185">Reference proteome</keyword>
<dbReference type="Proteomes" id="UP000593576">
    <property type="component" value="Unassembled WGS sequence"/>
</dbReference>
<protein>
    <recommendedName>
        <fullName evidence="4">ATP-dependent Clp protease proteolytic subunit</fullName>
    </recommendedName>
</protein>
<dbReference type="Pfam" id="PF00574">
    <property type="entry name" value="CLP_protease"/>
    <property type="match status" value="1"/>
</dbReference>
<gene>
    <name evidence="2" type="ORF">Goshw_015730</name>
</gene>
<feature type="compositionally biased region" description="Basic and acidic residues" evidence="1">
    <location>
        <begin position="1"/>
        <end position="18"/>
    </location>
</feature>
<dbReference type="EMBL" id="JABFAF010000005">
    <property type="protein sequence ID" value="MBA0855579.1"/>
    <property type="molecule type" value="Genomic_DNA"/>
</dbReference>
<dbReference type="AlphaFoldDB" id="A0A7J9LAY0"/>
<organism evidence="2 3">
    <name type="scientific">Gossypium schwendimanii</name>
    <name type="common">Cotton</name>
    <dbReference type="NCBI Taxonomy" id="34291"/>
    <lineage>
        <taxon>Eukaryota</taxon>
        <taxon>Viridiplantae</taxon>
        <taxon>Streptophyta</taxon>
        <taxon>Embryophyta</taxon>
        <taxon>Tracheophyta</taxon>
        <taxon>Spermatophyta</taxon>
        <taxon>Magnoliopsida</taxon>
        <taxon>eudicotyledons</taxon>
        <taxon>Gunneridae</taxon>
        <taxon>Pentapetalae</taxon>
        <taxon>rosids</taxon>
        <taxon>malvids</taxon>
        <taxon>Malvales</taxon>
        <taxon>Malvaceae</taxon>
        <taxon>Malvoideae</taxon>
        <taxon>Gossypium</taxon>
    </lineage>
</organism>
<dbReference type="InterPro" id="IPR023562">
    <property type="entry name" value="ClpP/TepA"/>
</dbReference>
<dbReference type="OrthoDB" id="1882605at2759"/>
<evidence type="ECO:0000313" key="2">
    <source>
        <dbReference type="EMBL" id="MBA0855579.1"/>
    </source>
</evidence>
<comment type="caution">
    <text evidence="2">The sequence shown here is derived from an EMBL/GenBank/DDBJ whole genome shotgun (WGS) entry which is preliminary data.</text>
</comment>
<feature type="region of interest" description="Disordered" evidence="1">
    <location>
        <begin position="1"/>
        <end position="30"/>
    </location>
</feature>
<evidence type="ECO:0008006" key="4">
    <source>
        <dbReference type="Google" id="ProtNLM"/>
    </source>
</evidence>
<evidence type="ECO:0000256" key="1">
    <source>
        <dbReference type="SAM" id="MobiDB-lite"/>
    </source>
</evidence>
<sequence>MEKEMVSWSRSKEEDHKRNGVFSVPSPDHEDELLFSTNRRIYPGSRRTTETSQKPHKILCTSKPLWVVFEVMERDIFMSATEAQAHGIMDLVV</sequence>
<accession>A0A7J9LAY0</accession>